<dbReference type="EMBL" id="LNYY01000021">
    <property type="protein sequence ID" value="KTD66776.1"/>
    <property type="molecule type" value="Genomic_DNA"/>
</dbReference>
<dbReference type="InterPro" id="IPR002104">
    <property type="entry name" value="Integrase_catalytic"/>
</dbReference>
<reference evidence="6 7" key="1">
    <citation type="submission" date="2015-11" db="EMBL/GenBank/DDBJ databases">
        <title>Genomic analysis of 38 Legionella species identifies large and diverse effector repertoires.</title>
        <authorList>
            <person name="Burstein D."/>
            <person name="Amaro F."/>
            <person name="Zusman T."/>
            <person name="Lifshitz Z."/>
            <person name="Cohen O."/>
            <person name="Gilbert J.A."/>
            <person name="Pupko T."/>
            <person name="Shuman H.A."/>
            <person name="Segal G."/>
        </authorList>
    </citation>
    <scope>NUCLEOTIDE SEQUENCE [LARGE SCALE GENOMIC DNA]</scope>
    <source>
        <strain evidence="6 7">IMVS3376</strain>
    </source>
</reference>
<dbReference type="Gene3D" id="1.10.443.10">
    <property type="entry name" value="Intergrase catalytic core"/>
    <property type="match status" value="1"/>
</dbReference>
<evidence type="ECO:0000259" key="5">
    <source>
        <dbReference type="PROSITE" id="PS51898"/>
    </source>
</evidence>
<dbReference type="Proteomes" id="UP000054926">
    <property type="component" value="Unassembled WGS sequence"/>
</dbReference>
<dbReference type="InterPro" id="IPR050090">
    <property type="entry name" value="Tyrosine_recombinase_XerCD"/>
</dbReference>
<sequence length="375" mass="43266">MGRKRTPGLQKRGSVWCIDKKVFGRRLCESTGTDNLEEAEKYLARRLEEIRLATVYGVRPKRTFKEAATKFLMENQHKRSISDDAGRLREVVKYIGDLPIEAIHIGSLQSFIEGRRKDKVSTRTINHGLMIVRRILNLAASEWMDEFGLTWLNSAPKIKLLPEPDLRKPYPLSWDEQHKLFQQLPEHLKNMALFAVNTGCRDREICELRWDWEIQIPELPHIIVFIVPGELVKNGEERLIVCNETAREVIEGERGKHPTHVFTFKGRPLSRMLSTGWRQAREKAKLPEVRVHDLKHTFGRRLRAAGVSFEDRQDLLGHRSGRITTHYSSAELQSLYQAANKVCENRKSGVILTLLRNPKSRPASQNTLRDSKVSL</sequence>
<dbReference type="PROSITE" id="PS51898">
    <property type="entry name" value="TYR_RECOMBINASE"/>
    <property type="match status" value="1"/>
</dbReference>
<feature type="domain" description="Tyr recombinase" evidence="5">
    <location>
        <begin position="167"/>
        <end position="340"/>
    </location>
</feature>
<keyword evidence="7" id="KW-1185">Reference proteome</keyword>
<keyword evidence="4" id="KW-0233">DNA recombination</keyword>
<dbReference type="InterPro" id="IPR013762">
    <property type="entry name" value="Integrase-like_cat_sf"/>
</dbReference>
<dbReference type="PANTHER" id="PTHR30349">
    <property type="entry name" value="PHAGE INTEGRASE-RELATED"/>
    <property type="match status" value="1"/>
</dbReference>
<dbReference type="InterPro" id="IPR011010">
    <property type="entry name" value="DNA_brk_join_enz"/>
</dbReference>
<evidence type="ECO:0000256" key="4">
    <source>
        <dbReference type="ARBA" id="ARBA00023172"/>
    </source>
</evidence>
<dbReference type="PATRIC" id="fig|947033.5.peg.3157"/>
<dbReference type="RefSeq" id="WP_237760507.1">
    <property type="nucleotide sequence ID" value="NZ_LNYY01000021.1"/>
</dbReference>
<protein>
    <submittedName>
        <fullName evidence="6">Integrase</fullName>
    </submittedName>
</protein>
<dbReference type="STRING" id="947033.Lste_2982"/>
<organism evidence="6 7">
    <name type="scientific">Legionella steelei</name>
    <dbReference type="NCBI Taxonomy" id="947033"/>
    <lineage>
        <taxon>Bacteria</taxon>
        <taxon>Pseudomonadati</taxon>
        <taxon>Pseudomonadota</taxon>
        <taxon>Gammaproteobacteria</taxon>
        <taxon>Legionellales</taxon>
        <taxon>Legionellaceae</taxon>
        <taxon>Legionella</taxon>
    </lineage>
</organism>
<dbReference type="SUPFAM" id="SSF56349">
    <property type="entry name" value="DNA breaking-rejoining enzymes"/>
    <property type="match status" value="1"/>
</dbReference>
<dbReference type="Gene3D" id="1.10.150.130">
    <property type="match status" value="1"/>
</dbReference>
<proteinExistence type="inferred from homology"/>
<evidence type="ECO:0000313" key="7">
    <source>
        <dbReference type="Proteomes" id="UP000054926"/>
    </source>
</evidence>
<dbReference type="GO" id="GO:0003677">
    <property type="term" value="F:DNA binding"/>
    <property type="evidence" value="ECO:0007669"/>
    <property type="project" value="UniProtKB-KW"/>
</dbReference>
<keyword evidence="2" id="KW-0229">DNA integration</keyword>
<evidence type="ECO:0000256" key="1">
    <source>
        <dbReference type="ARBA" id="ARBA00008857"/>
    </source>
</evidence>
<dbReference type="PANTHER" id="PTHR30349:SF64">
    <property type="entry name" value="PROPHAGE INTEGRASE INTD-RELATED"/>
    <property type="match status" value="1"/>
</dbReference>
<dbReference type="InterPro" id="IPR010998">
    <property type="entry name" value="Integrase_recombinase_N"/>
</dbReference>
<dbReference type="Pfam" id="PF00589">
    <property type="entry name" value="Phage_integrase"/>
    <property type="match status" value="1"/>
</dbReference>
<dbReference type="GO" id="GO:0015074">
    <property type="term" value="P:DNA integration"/>
    <property type="evidence" value="ECO:0007669"/>
    <property type="project" value="UniProtKB-KW"/>
</dbReference>
<dbReference type="GO" id="GO:0006310">
    <property type="term" value="P:DNA recombination"/>
    <property type="evidence" value="ECO:0007669"/>
    <property type="project" value="UniProtKB-KW"/>
</dbReference>
<evidence type="ECO:0000256" key="3">
    <source>
        <dbReference type="ARBA" id="ARBA00023125"/>
    </source>
</evidence>
<gene>
    <name evidence="6" type="ORF">Lste_2982</name>
</gene>
<keyword evidence="3" id="KW-0238">DNA-binding</keyword>
<evidence type="ECO:0000313" key="6">
    <source>
        <dbReference type="EMBL" id="KTD66776.1"/>
    </source>
</evidence>
<comment type="caution">
    <text evidence="6">The sequence shown here is derived from an EMBL/GenBank/DDBJ whole genome shotgun (WGS) entry which is preliminary data.</text>
</comment>
<dbReference type="CDD" id="cd00796">
    <property type="entry name" value="INT_Rci_Hp1_C"/>
    <property type="match status" value="1"/>
</dbReference>
<comment type="similarity">
    <text evidence="1">Belongs to the 'phage' integrase family.</text>
</comment>
<accession>A0A0W0ZCI8</accession>
<dbReference type="AlphaFoldDB" id="A0A0W0ZCI8"/>
<evidence type="ECO:0000256" key="2">
    <source>
        <dbReference type="ARBA" id="ARBA00022908"/>
    </source>
</evidence>
<name>A0A0W0ZCI8_9GAMM</name>